<sequence>MKYARSLATLFLAAGGLVVWIVADHLLLGLGMTAVALALWAGAPSVIGRLGSFAGSTDASEPQRVREYRAGHHGATIADGIRAVRRKG</sequence>
<name>A0ABZ2ZWJ2_9MICC</name>
<protein>
    <submittedName>
        <fullName evidence="1">Uncharacterized protein</fullName>
    </submittedName>
</protein>
<dbReference type="RefSeq" id="WP_342023768.1">
    <property type="nucleotide sequence ID" value="NZ_CP151657.1"/>
</dbReference>
<proteinExistence type="predicted"/>
<dbReference type="Proteomes" id="UP001448858">
    <property type="component" value="Chromosome"/>
</dbReference>
<evidence type="ECO:0000313" key="1">
    <source>
        <dbReference type="EMBL" id="WZP16120.1"/>
    </source>
</evidence>
<organism evidence="1 2">
    <name type="scientific">Arthrobacter citreus</name>
    <dbReference type="NCBI Taxonomy" id="1670"/>
    <lineage>
        <taxon>Bacteria</taxon>
        <taxon>Bacillati</taxon>
        <taxon>Actinomycetota</taxon>
        <taxon>Actinomycetes</taxon>
        <taxon>Micrococcales</taxon>
        <taxon>Micrococcaceae</taxon>
        <taxon>Arthrobacter</taxon>
    </lineage>
</organism>
<dbReference type="EMBL" id="CP151657">
    <property type="protein sequence ID" value="WZP16120.1"/>
    <property type="molecule type" value="Genomic_DNA"/>
</dbReference>
<evidence type="ECO:0000313" key="2">
    <source>
        <dbReference type="Proteomes" id="UP001448858"/>
    </source>
</evidence>
<accession>A0ABZ2ZWJ2</accession>
<gene>
    <name evidence="1" type="ORF">AAE021_00585</name>
</gene>
<keyword evidence="2" id="KW-1185">Reference proteome</keyword>
<reference evidence="1 2" key="1">
    <citation type="submission" date="2024-04" db="EMBL/GenBank/DDBJ databases">
        <title>Arthrobacter sp. from Plains bison fecal sample.</title>
        <authorList>
            <person name="Ruzzini A."/>
        </authorList>
    </citation>
    <scope>NUCLEOTIDE SEQUENCE [LARGE SCALE GENOMIC DNA]</scope>
    <source>
        <strain evidence="1 2">EINP1</strain>
    </source>
</reference>